<reference evidence="4 6" key="3">
    <citation type="journal article" date="2020" name="Int. J. Nanomedicine">
        <title>Consequences Of Long-Term Bacteria's Exposure To Silver Nanoformulations With Different PhysicoChemical Properties.</title>
        <authorList>
            <person name="Kedziora A."/>
            <person name="Wernecki M."/>
            <person name="Korzekwa K."/>
            <person name="Speruda M."/>
            <person name="Gerasymchuk Y."/>
            <person name="Lukowiak A."/>
            <person name="Bugla-Ploskonska G."/>
        </authorList>
    </citation>
    <scope>NUCLEOTIDE SEQUENCE [LARGE SCALE GENOMIC DNA]</scope>
    <source>
        <strain evidence="4 6">ATCC 11230</strain>
    </source>
</reference>
<evidence type="ECO:0000313" key="5">
    <source>
        <dbReference type="Proteomes" id="UP000460351"/>
    </source>
</evidence>
<dbReference type="EMBL" id="VLTB01000211">
    <property type="protein sequence ID" value="NDR92096.1"/>
    <property type="molecule type" value="Genomic_DNA"/>
</dbReference>
<evidence type="ECO:0000313" key="3">
    <source>
        <dbReference type="EMBL" id="MQS33296.1"/>
    </source>
</evidence>
<evidence type="ECO:0000313" key="6">
    <source>
        <dbReference type="Proteomes" id="UP000471490"/>
    </source>
</evidence>
<evidence type="ECO:0000313" key="4">
    <source>
        <dbReference type="EMBL" id="NDR92096.1"/>
    </source>
</evidence>
<protein>
    <submittedName>
        <fullName evidence="1">Uncharacterized protein</fullName>
    </submittedName>
</protein>
<sequence>MFSAITSIFAVFFFINRMQCSLSVKTSSLLLRRRSHFWSFPGERLSDERAGFTVRGTPRSRPVLPFPRSGTNNALRLIPFEASGTAGSSPLRGHRFLPTSHNTARLSCSNTRMRSAVLSALSCFQCTDNAS</sequence>
<evidence type="ECO:0000313" key="1">
    <source>
        <dbReference type="EMBL" id="HAH7771545.1"/>
    </source>
</evidence>
<reference evidence="3 5" key="2">
    <citation type="journal article" date="2019" name="Microorganisms">
        <title>Characteristics of Carbapenem-Resistant and Colistin-Resistant Escherichia coli Co-Producing NDM-1 and MCR-1 from Pig Farms in China.</title>
        <authorList>
            <person name="Peng Z."/>
            <person name="Li X."/>
            <person name="Hu Z."/>
            <person name="Li Z."/>
            <person name="Lv Y."/>
            <person name="Lei M."/>
            <person name="Wu B."/>
            <person name="Chen H."/>
            <person name="Wang X."/>
        </authorList>
    </citation>
    <scope>NUCLEOTIDE SEQUENCE [LARGE SCALE GENOMIC DNA]</scope>
    <source>
        <strain evidence="3 5">RXD010</strain>
    </source>
</reference>
<dbReference type="Proteomes" id="UP000846355">
    <property type="component" value="Unassembled WGS sequence"/>
</dbReference>
<accession>A0A1X9TRH2</accession>
<reference evidence="1" key="1">
    <citation type="journal article" date="2018" name="Genome Biol.">
        <title>SKESA: strategic k-mer extension for scrupulous assemblies.</title>
        <authorList>
            <person name="Souvorov A."/>
            <person name="Agarwala R."/>
            <person name="Lipman D.J."/>
        </authorList>
    </citation>
    <scope>NUCLEOTIDE SEQUENCE [LARGE SCALE GENOMIC DNA]</scope>
    <source>
        <strain evidence="1">C0382</strain>
        <strain evidence="2">EuSCAPE_DE065</strain>
    </source>
</reference>
<dbReference type="AlphaFoldDB" id="A0A1X9TRH2"/>
<gene>
    <name evidence="3" type="ORF">E4K51_24825</name>
    <name evidence="4" type="ORF">FPI65_12665</name>
    <name evidence="1" type="ORF">HIE29_005093</name>
    <name evidence="2" type="ORF">HMV95_23075</name>
</gene>
<dbReference type="EMBL" id="DABHXT010000063">
    <property type="protein sequence ID" value="HAJ5961099.1"/>
    <property type="molecule type" value="Genomic_DNA"/>
</dbReference>
<dbReference type="Proteomes" id="UP000471490">
    <property type="component" value="Unassembled WGS sequence"/>
</dbReference>
<dbReference type="EMBL" id="SQQU01000062">
    <property type="protein sequence ID" value="MQS33296.1"/>
    <property type="molecule type" value="Genomic_DNA"/>
</dbReference>
<evidence type="ECO:0000313" key="2">
    <source>
        <dbReference type="EMBL" id="HAJ5961099.1"/>
    </source>
</evidence>
<proteinExistence type="predicted"/>
<dbReference type="Proteomes" id="UP000460351">
    <property type="component" value="Unassembled WGS sequence"/>
</dbReference>
<organism evidence="1">
    <name type="scientific">Escherichia coli</name>
    <dbReference type="NCBI Taxonomy" id="562"/>
    <lineage>
        <taxon>Bacteria</taxon>
        <taxon>Pseudomonadati</taxon>
        <taxon>Pseudomonadota</taxon>
        <taxon>Gammaproteobacteria</taxon>
        <taxon>Enterobacterales</taxon>
        <taxon>Enterobacteriaceae</taxon>
        <taxon>Escherichia</taxon>
    </lineage>
</organism>
<dbReference type="EMBL" id="DABCJL010000019">
    <property type="protein sequence ID" value="HAH7771545.1"/>
    <property type="molecule type" value="Genomic_DNA"/>
</dbReference>
<comment type="caution">
    <text evidence="1">The sequence shown here is derived from an EMBL/GenBank/DDBJ whole genome shotgun (WGS) entry which is preliminary data.</text>
</comment>
<name>A0A1X9TRH2_ECOLX</name>
<reference evidence="1" key="4">
    <citation type="submission" date="2020-01" db="EMBL/GenBank/DDBJ databases">
        <authorList>
            <consortium name="NCBI Pathogen Detection Project"/>
        </authorList>
    </citation>
    <scope>NUCLEOTIDE SEQUENCE</scope>
    <source>
        <strain evidence="1">C0382</strain>
        <strain evidence="2">EuSCAPE_DE065</strain>
    </source>
</reference>
<dbReference type="Proteomes" id="UP000843571">
    <property type="component" value="Unassembled WGS sequence"/>
</dbReference>